<sequence length="103" mass="12209">MKKIKSSKELRAIFKPDKACGRIFNHSNAMAYVCNTLIEFDVNGERYSSRRWFINDDNELIYDLGRNWFMNLDMFDRGTSKMENLVAYDNLRPTEPQISLFEL</sequence>
<proteinExistence type="predicted"/>
<dbReference type="OrthoDB" id="2300768at2"/>
<gene>
    <name evidence="1" type="ORF">MUDAN_MDHGFNIF_02659</name>
</gene>
<dbReference type="RefSeq" id="WP_130851546.1">
    <property type="nucleotide sequence ID" value="NZ_UYIG01000057.1"/>
</dbReference>
<evidence type="ECO:0000313" key="1">
    <source>
        <dbReference type="EMBL" id="VDG27835.1"/>
    </source>
</evidence>
<keyword evidence="2" id="KW-1185">Reference proteome</keyword>
<organism evidence="1 2">
    <name type="scientific">Lactiplantibacillus mudanjiangensis</name>
    <dbReference type="NCBI Taxonomy" id="1296538"/>
    <lineage>
        <taxon>Bacteria</taxon>
        <taxon>Bacillati</taxon>
        <taxon>Bacillota</taxon>
        <taxon>Bacilli</taxon>
        <taxon>Lactobacillales</taxon>
        <taxon>Lactobacillaceae</taxon>
        <taxon>Lactiplantibacillus</taxon>
    </lineage>
</organism>
<evidence type="ECO:0000313" key="2">
    <source>
        <dbReference type="Proteomes" id="UP000289996"/>
    </source>
</evidence>
<dbReference type="Proteomes" id="UP000289996">
    <property type="component" value="Unassembled WGS sequence"/>
</dbReference>
<protein>
    <submittedName>
        <fullName evidence="1">Uncharacterized protein</fullName>
    </submittedName>
</protein>
<dbReference type="AlphaFoldDB" id="A0A660DWW0"/>
<name>A0A660DWW0_9LACO</name>
<dbReference type="EMBL" id="UYIG01000057">
    <property type="protein sequence ID" value="VDG27835.1"/>
    <property type="molecule type" value="Genomic_DNA"/>
</dbReference>
<accession>A0A660DWW0</accession>
<reference evidence="1 2" key="1">
    <citation type="submission" date="2018-11" db="EMBL/GenBank/DDBJ databases">
        <authorList>
            <person name="Wuyts S."/>
        </authorList>
    </citation>
    <scope>NUCLEOTIDE SEQUENCE [LARGE SCALE GENOMIC DNA]</scope>
    <source>
        <strain evidence="1">Lactobacillus mudanjiangensis AMBF249</strain>
    </source>
</reference>